<comment type="subcellular location">
    <subcellularLocation>
        <location evidence="2">Nucleus</location>
    </subcellularLocation>
</comment>
<comment type="subunit">
    <text evidence="4">Part of a tri-snRNP complex.</text>
</comment>
<keyword evidence="6" id="KW-0508">mRNA splicing</keyword>
<gene>
    <name evidence="10" type="ORF">QBC41DRAFT_327620</name>
</gene>
<dbReference type="EMBL" id="JAULSY010000107">
    <property type="protein sequence ID" value="KAK0665557.1"/>
    <property type="molecule type" value="Genomic_DNA"/>
</dbReference>
<evidence type="ECO:0000256" key="5">
    <source>
        <dbReference type="ARBA" id="ARBA00022664"/>
    </source>
</evidence>
<evidence type="ECO:0000256" key="4">
    <source>
        <dbReference type="ARBA" id="ARBA00011825"/>
    </source>
</evidence>
<dbReference type="InterPro" id="IPR013957">
    <property type="entry name" value="SNRNP27"/>
</dbReference>
<feature type="compositionally biased region" description="Basic and acidic residues" evidence="8">
    <location>
        <begin position="1"/>
        <end position="42"/>
    </location>
</feature>
<dbReference type="GO" id="GO:0008380">
    <property type="term" value="P:RNA splicing"/>
    <property type="evidence" value="ECO:0007669"/>
    <property type="project" value="UniProtKB-KW"/>
</dbReference>
<evidence type="ECO:0000256" key="1">
    <source>
        <dbReference type="ARBA" id="ARBA00003632"/>
    </source>
</evidence>
<dbReference type="GO" id="GO:0071011">
    <property type="term" value="C:precatalytic spliceosome"/>
    <property type="evidence" value="ECO:0007669"/>
    <property type="project" value="TreeGrafter"/>
</dbReference>
<feature type="compositionally biased region" description="Basic and acidic residues" evidence="8">
    <location>
        <begin position="148"/>
        <end position="165"/>
    </location>
</feature>
<organism evidence="10 11">
    <name type="scientific">Cercophora samala</name>
    <dbReference type="NCBI Taxonomy" id="330535"/>
    <lineage>
        <taxon>Eukaryota</taxon>
        <taxon>Fungi</taxon>
        <taxon>Dikarya</taxon>
        <taxon>Ascomycota</taxon>
        <taxon>Pezizomycotina</taxon>
        <taxon>Sordariomycetes</taxon>
        <taxon>Sordariomycetidae</taxon>
        <taxon>Sordariales</taxon>
        <taxon>Lasiosphaeriaceae</taxon>
        <taxon>Cercophora</taxon>
    </lineage>
</organism>
<dbReference type="GO" id="GO:0006397">
    <property type="term" value="P:mRNA processing"/>
    <property type="evidence" value="ECO:0007669"/>
    <property type="project" value="UniProtKB-KW"/>
</dbReference>
<keyword evidence="7" id="KW-0539">Nucleus</keyword>
<name>A0AA40D9H8_9PEZI</name>
<feature type="compositionally biased region" description="Basic and acidic residues" evidence="8">
    <location>
        <begin position="50"/>
        <end position="79"/>
    </location>
</feature>
<evidence type="ECO:0000259" key="9">
    <source>
        <dbReference type="Pfam" id="PF08648"/>
    </source>
</evidence>
<feature type="compositionally biased region" description="Acidic residues" evidence="8">
    <location>
        <begin position="227"/>
        <end position="237"/>
    </location>
</feature>
<feature type="compositionally biased region" description="Basic and acidic residues" evidence="8">
    <location>
        <begin position="86"/>
        <end position="116"/>
    </location>
</feature>
<evidence type="ECO:0000256" key="7">
    <source>
        <dbReference type="ARBA" id="ARBA00023242"/>
    </source>
</evidence>
<feature type="region of interest" description="Disordered" evidence="8">
    <location>
        <begin position="1"/>
        <end position="237"/>
    </location>
</feature>
<evidence type="ECO:0000256" key="6">
    <source>
        <dbReference type="ARBA" id="ARBA00023187"/>
    </source>
</evidence>
<comment type="similarity">
    <text evidence="3">Belongs to the SNUT3 family.</text>
</comment>
<dbReference type="PANTHER" id="PTHR31077:SF1">
    <property type="entry name" value="U4_U6.U5 SMALL NUCLEAR RIBONUCLEOPROTEIN 27 KDA PROTEIN"/>
    <property type="match status" value="1"/>
</dbReference>
<comment type="function">
    <text evidence="1">May play a role in mRNA splicing.</text>
</comment>
<evidence type="ECO:0000256" key="8">
    <source>
        <dbReference type="SAM" id="MobiDB-lite"/>
    </source>
</evidence>
<evidence type="ECO:0000313" key="11">
    <source>
        <dbReference type="Proteomes" id="UP001174997"/>
    </source>
</evidence>
<dbReference type="AlphaFoldDB" id="A0AA40D9H8"/>
<feature type="compositionally biased region" description="Basic and acidic residues" evidence="8">
    <location>
        <begin position="197"/>
        <end position="226"/>
    </location>
</feature>
<dbReference type="PANTHER" id="PTHR31077">
    <property type="entry name" value="U4/U6.U5 SMALL NUCLEAR RIBONUCLEOPROTEIN 27 KDA PROTEIN"/>
    <property type="match status" value="1"/>
</dbReference>
<keyword evidence="5" id="KW-0507">mRNA processing</keyword>
<evidence type="ECO:0000313" key="10">
    <source>
        <dbReference type="EMBL" id="KAK0665557.1"/>
    </source>
</evidence>
<dbReference type="Pfam" id="PF08648">
    <property type="entry name" value="SNRNP27"/>
    <property type="match status" value="1"/>
</dbReference>
<protein>
    <recommendedName>
        <fullName evidence="9">U4/U6.U5 small nuclear ribonucleoprotein 27kDa protein domain-containing protein</fullName>
    </recommendedName>
</protein>
<keyword evidence="11" id="KW-1185">Reference proteome</keyword>
<feature type="domain" description="U4/U6.U5 small nuclear ribonucleoprotein 27kDa protein" evidence="9">
    <location>
        <begin position="245"/>
        <end position="296"/>
    </location>
</feature>
<accession>A0AA40D9H8</accession>
<evidence type="ECO:0000256" key="2">
    <source>
        <dbReference type="ARBA" id="ARBA00004123"/>
    </source>
</evidence>
<dbReference type="Proteomes" id="UP001174997">
    <property type="component" value="Unassembled WGS sequence"/>
</dbReference>
<comment type="caution">
    <text evidence="10">The sequence shown here is derived from an EMBL/GenBank/DDBJ whole genome shotgun (WGS) entry which is preliminary data.</text>
</comment>
<reference evidence="10" key="1">
    <citation type="submission" date="2023-06" db="EMBL/GenBank/DDBJ databases">
        <title>Genome-scale phylogeny and comparative genomics of the fungal order Sordariales.</title>
        <authorList>
            <consortium name="Lawrence Berkeley National Laboratory"/>
            <person name="Hensen N."/>
            <person name="Bonometti L."/>
            <person name="Westerberg I."/>
            <person name="Brannstrom I.O."/>
            <person name="Guillou S."/>
            <person name="Cros-Aarteil S."/>
            <person name="Calhoun S."/>
            <person name="Haridas S."/>
            <person name="Kuo A."/>
            <person name="Mondo S."/>
            <person name="Pangilinan J."/>
            <person name="Riley R."/>
            <person name="Labutti K."/>
            <person name="Andreopoulos B."/>
            <person name="Lipzen A."/>
            <person name="Chen C."/>
            <person name="Yanf M."/>
            <person name="Daum C."/>
            <person name="Ng V."/>
            <person name="Clum A."/>
            <person name="Steindorff A."/>
            <person name="Ohm R."/>
            <person name="Martin F."/>
            <person name="Silar P."/>
            <person name="Natvig D."/>
            <person name="Lalanne C."/>
            <person name="Gautier V."/>
            <person name="Ament-Velasquez S.L."/>
            <person name="Kruys A."/>
            <person name="Hutchinson M.I."/>
            <person name="Powell A.J."/>
            <person name="Barry K."/>
            <person name="Miller A.N."/>
            <person name="Grigoriev I.V."/>
            <person name="Debuchy R."/>
            <person name="Gladieux P."/>
            <person name="Thoren M.H."/>
            <person name="Johannesson H."/>
        </authorList>
    </citation>
    <scope>NUCLEOTIDE SEQUENCE</scope>
    <source>
        <strain evidence="10">CBS 307.81</strain>
    </source>
</reference>
<sequence>MADRNHGNSRRGGDRSHYDNRDRDRDRRRDQDRRRDRDDDKSRHHHHDRSSRDHHGRDRDRDRDRDSKRYRSRSRDRNDRRRSRSPRADNNRRDDRSKGYRQRDEPRGGDREKEKGNNTPGDAGRLGSEKPPIRELQPPQRRPPPVDSPRRSESPDDRGFDREIGGNKGIETLPTRTKPNSTNASTPAAAPVSFKVKTRDDHDGTYSRGRSEEHDEYHQSRGRFDADPMDEDEEDDVVVEEDGLDDMAAMMGFGGFGTTKGKKVIGNNVGAIKKEKKTEYRQYMNRVGGFNRPLSPPR</sequence>
<evidence type="ECO:0000256" key="3">
    <source>
        <dbReference type="ARBA" id="ARBA00008218"/>
    </source>
</evidence>
<feature type="compositionally biased region" description="Polar residues" evidence="8">
    <location>
        <begin position="174"/>
        <end position="186"/>
    </location>
</feature>
<proteinExistence type="inferred from homology"/>